<protein>
    <recommendedName>
        <fullName evidence="2">Proliferating cell nuclear antigen PCNA N-terminal domain-containing protein</fullName>
    </recommendedName>
</protein>
<dbReference type="GO" id="GO:0003677">
    <property type="term" value="F:DNA binding"/>
    <property type="evidence" value="ECO:0007669"/>
    <property type="project" value="InterPro"/>
</dbReference>
<comment type="caution">
    <text evidence="3">The sequence shown here is derived from an EMBL/GenBank/DDBJ whole genome shotgun (WGS) entry which is preliminary data.</text>
</comment>
<proteinExistence type="predicted"/>
<accession>A0A314KJM2</accession>
<feature type="non-terminal residue" evidence="3">
    <location>
        <position position="1"/>
    </location>
</feature>
<evidence type="ECO:0000256" key="1">
    <source>
        <dbReference type="SAM" id="Phobius"/>
    </source>
</evidence>
<evidence type="ECO:0000259" key="2">
    <source>
        <dbReference type="Pfam" id="PF00705"/>
    </source>
</evidence>
<keyword evidence="1" id="KW-0812">Transmembrane</keyword>
<sequence length="76" mass="9025">WTPPDSPWYISFRLLEGFQYYHCDCNLPRGINFSNMSDIVTIKIDDQTGSVNFMCECPRMLFLSVFHLLLFLCIFY</sequence>
<dbReference type="GO" id="GO:0006275">
    <property type="term" value="P:regulation of DNA replication"/>
    <property type="evidence" value="ECO:0007669"/>
    <property type="project" value="InterPro"/>
</dbReference>
<keyword evidence="4" id="KW-1185">Reference proteome</keyword>
<dbReference type="Pfam" id="PF00705">
    <property type="entry name" value="PCNA_N"/>
    <property type="match status" value="1"/>
</dbReference>
<evidence type="ECO:0000313" key="3">
    <source>
        <dbReference type="EMBL" id="OIT29545.1"/>
    </source>
</evidence>
<dbReference type="EMBL" id="MJEQ01001760">
    <property type="protein sequence ID" value="OIT29545.1"/>
    <property type="molecule type" value="Genomic_DNA"/>
</dbReference>
<feature type="domain" description="Proliferating cell nuclear antigen PCNA N-terminal" evidence="2">
    <location>
        <begin position="16"/>
        <end position="56"/>
    </location>
</feature>
<keyword evidence="1" id="KW-1133">Transmembrane helix</keyword>
<gene>
    <name evidence="3" type="ORF">A4A49_52257</name>
</gene>
<keyword evidence="1" id="KW-0472">Membrane</keyword>
<dbReference type="Proteomes" id="UP000187609">
    <property type="component" value="Unassembled WGS sequence"/>
</dbReference>
<dbReference type="STRING" id="49451.A0A314KJM2"/>
<evidence type="ECO:0000313" key="4">
    <source>
        <dbReference type="Proteomes" id="UP000187609"/>
    </source>
</evidence>
<name>A0A314KJM2_NICAT</name>
<organism evidence="3 4">
    <name type="scientific">Nicotiana attenuata</name>
    <name type="common">Coyote tobacco</name>
    <dbReference type="NCBI Taxonomy" id="49451"/>
    <lineage>
        <taxon>Eukaryota</taxon>
        <taxon>Viridiplantae</taxon>
        <taxon>Streptophyta</taxon>
        <taxon>Embryophyta</taxon>
        <taxon>Tracheophyta</taxon>
        <taxon>Spermatophyta</taxon>
        <taxon>Magnoliopsida</taxon>
        <taxon>eudicotyledons</taxon>
        <taxon>Gunneridae</taxon>
        <taxon>Pentapetalae</taxon>
        <taxon>asterids</taxon>
        <taxon>lamiids</taxon>
        <taxon>Solanales</taxon>
        <taxon>Solanaceae</taxon>
        <taxon>Nicotianoideae</taxon>
        <taxon>Nicotianeae</taxon>
        <taxon>Nicotiana</taxon>
    </lineage>
</organism>
<reference evidence="3" key="1">
    <citation type="submission" date="2016-11" db="EMBL/GenBank/DDBJ databases">
        <title>The genome of Nicotiana attenuata.</title>
        <authorList>
            <person name="Xu S."/>
            <person name="Brockmoeller T."/>
            <person name="Gaquerel E."/>
            <person name="Navarro A."/>
            <person name="Kuhl H."/>
            <person name="Gase K."/>
            <person name="Ling Z."/>
            <person name="Zhou W."/>
            <person name="Kreitzer C."/>
            <person name="Stanke M."/>
            <person name="Tang H."/>
            <person name="Lyons E."/>
            <person name="Pandey P."/>
            <person name="Pandey S.P."/>
            <person name="Timmermann B."/>
            <person name="Baldwin I.T."/>
        </authorList>
    </citation>
    <scope>NUCLEOTIDE SEQUENCE [LARGE SCALE GENOMIC DNA]</scope>
    <source>
        <strain evidence="3">UT</strain>
    </source>
</reference>
<dbReference type="InterPro" id="IPR022648">
    <property type="entry name" value="Pr_cel_nuc_antig_N"/>
</dbReference>
<dbReference type="Gramene" id="OIT29545">
    <property type="protein sequence ID" value="OIT29545"/>
    <property type="gene ID" value="A4A49_52257"/>
</dbReference>
<feature type="transmembrane region" description="Helical" evidence="1">
    <location>
        <begin position="59"/>
        <end position="75"/>
    </location>
</feature>
<dbReference type="AlphaFoldDB" id="A0A314KJM2"/>